<dbReference type="Pfam" id="PF00514">
    <property type="entry name" value="Arm"/>
    <property type="match status" value="8"/>
</dbReference>
<feature type="region of interest" description="Disordered" evidence="7">
    <location>
        <begin position="1"/>
        <end position="68"/>
    </location>
</feature>
<dbReference type="eggNOG" id="KOG0166">
    <property type="taxonomic scope" value="Eukaryota"/>
</dbReference>
<dbReference type="OrthoDB" id="29145at2759"/>
<gene>
    <name evidence="9" type="ORF">PTSG_08127</name>
</gene>
<evidence type="ECO:0000256" key="7">
    <source>
        <dbReference type="SAM" id="MobiDB-lite"/>
    </source>
</evidence>
<dbReference type="InParanoid" id="F2UI27"/>
<name>F2UI27_SALR5</name>
<dbReference type="AlphaFoldDB" id="F2UI27"/>
<dbReference type="InterPro" id="IPR002652">
    <property type="entry name" value="Importin-a_IBB"/>
</dbReference>
<dbReference type="FunFam" id="1.25.10.10:FF:000009">
    <property type="entry name" value="Importin subunit alpha"/>
    <property type="match status" value="1"/>
</dbReference>
<dbReference type="InterPro" id="IPR032413">
    <property type="entry name" value="Arm_3"/>
</dbReference>
<feature type="compositionally biased region" description="Low complexity" evidence="7">
    <location>
        <begin position="52"/>
        <end position="63"/>
    </location>
</feature>
<evidence type="ECO:0000256" key="4">
    <source>
        <dbReference type="ARBA" id="ARBA00022927"/>
    </source>
</evidence>
<feature type="repeat" description="ARM" evidence="6">
    <location>
        <begin position="169"/>
        <end position="211"/>
    </location>
</feature>
<keyword evidence="3" id="KW-0677">Repeat</keyword>
<dbReference type="Pfam" id="PF01749">
    <property type="entry name" value="IBB"/>
    <property type="match status" value="1"/>
</dbReference>
<dbReference type="GO" id="GO:0006606">
    <property type="term" value="P:protein import into nucleus"/>
    <property type="evidence" value="ECO:0007669"/>
    <property type="project" value="InterPro"/>
</dbReference>
<evidence type="ECO:0000256" key="1">
    <source>
        <dbReference type="ARBA" id="ARBA00010394"/>
    </source>
</evidence>
<dbReference type="GeneID" id="16071710"/>
<dbReference type="PROSITE" id="PS50176">
    <property type="entry name" value="ARM_REPEAT"/>
    <property type="match status" value="3"/>
</dbReference>
<evidence type="ECO:0000256" key="6">
    <source>
        <dbReference type="PROSITE-ProRule" id="PRU00259"/>
    </source>
</evidence>
<dbReference type="KEGG" id="sre:PTSG_08127"/>
<dbReference type="PROSITE" id="PS51214">
    <property type="entry name" value="IBB"/>
    <property type="match status" value="1"/>
</dbReference>
<dbReference type="PANTHER" id="PTHR23316">
    <property type="entry name" value="IMPORTIN ALPHA"/>
    <property type="match status" value="1"/>
</dbReference>
<dbReference type="RefSeq" id="XP_004991148.1">
    <property type="nucleotide sequence ID" value="XM_004991091.1"/>
</dbReference>
<dbReference type="Gene3D" id="1.25.10.10">
    <property type="entry name" value="Leucine-rich Repeat Variant"/>
    <property type="match status" value="1"/>
</dbReference>
<evidence type="ECO:0000259" key="8">
    <source>
        <dbReference type="PROSITE" id="PS51214"/>
    </source>
</evidence>
<dbReference type="InterPro" id="IPR011989">
    <property type="entry name" value="ARM-like"/>
</dbReference>
<evidence type="ECO:0000256" key="2">
    <source>
        <dbReference type="ARBA" id="ARBA00022448"/>
    </source>
</evidence>
<accession>F2UI27</accession>
<dbReference type="SUPFAM" id="SSF48371">
    <property type="entry name" value="ARM repeat"/>
    <property type="match status" value="1"/>
</dbReference>
<dbReference type="OMA" id="NWSTISV"/>
<dbReference type="PIRSF" id="PIRSF005673">
    <property type="entry name" value="Importin_alpha"/>
    <property type="match status" value="1"/>
</dbReference>
<dbReference type="EMBL" id="GL832975">
    <property type="protein sequence ID" value="EGD76776.1"/>
    <property type="molecule type" value="Genomic_DNA"/>
</dbReference>
<dbReference type="InterPro" id="IPR036975">
    <property type="entry name" value="Importin-a_IBB_sf"/>
</dbReference>
<reference evidence="9" key="1">
    <citation type="submission" date="2009-08" db="EMBL/GenBank/DDBJ databases">
        <title>Annotation of Salpingoeca rosetta.</title>
        <authorList>
            <consortium name="The Broad Institute Genome Sequencing Platform"/>
            <person name="Russ C."/>
            <person name="Cuomo C."/>
            <person name="Burger G."/>
            <person name="Gray M.W."/>
            <person name="Holland P.W.H."/>
            <person name="King N."/>
            <person name="Lang F.B.F."/>
            <person name="Roger A.J."/>
            <person name="Ruiz-Trillo I."/>
            <person name="Young S.K."/>
            <person name="Zeng Q."/>
            <person name="Gargeya S."/>
            <person name="Alvarado L."/>
            <person name="Berlin A."/>
            <person name="Chapman S.B."/>
            <person name="Chen Z."/>
            <person name="Freedman E."/>
            <person name="Gellesch M."/>
            <person name="Goldberg J."/>
            <person name="Griggs A."/>
            <person name="Gujja S."/>
            <person name="Heilman E."/>
            <person name="Heiman D."/>
            <person name="Howarth C."/>
            <person name="Mehta T."/>
            <person name="Neiman D."/>
            <person name="Pearson M."/>
            <person name="Roberts A."/>
            <person name="Saif S."/>
            <person name="Shea T."/>
            <person name="Shenoy N."/>
            <person name="Sisk P."/>
            <person name="Stolte C."/>
            <person name="Sykes S."/>
            <person name="White J."/>
            <person name="Yandava C."/>
            <person name="Haas B."/>
            <person name="Nusbaum C."/>
            <person name="Birren B."/>
        </authorList>
    </citation>
    <scope>NUCLEOTIDE SEQUENCE [LARGE SCALE GENOMIC DNA]</scope>
    <source>
        <strain evidence="9">ATCC 50818</strain>
    </source>
</reference>
<evidence type="ECO:0000256" key="3">
    <source>
        <dbReference type="ARBA" id="ARBA00022737"/>
    </source>
</evidence>
<protein>
    <recommendedName>
        <fullName evidence="5">Importin subunit alpha</fullName>
    </recommendedName>
</protein>
<keyword evidence="4 5" id="KW-0653">Protein transport</keyword>
<feature type="repeat" description="ARM" evidence="6">
    <location>
        <begin position="423"/>
        <end position="450"/>
    </location>
</feature>
<keyword evidence="2 5" id="KW-0813">Transport</keyword>
<keyword evidence="10" id="KW-1185">Reference proteome</keyword>
<evidence type="ECO:0000313" key="10">
    <source>
        <dbReference type="Proteomes" id="UP000007799"/>
    </source>
</evidence>
<dbReference type="InterPro" id="IPR000225">
    <property type="entry name" value="Armadillo"/>
</dbReference>
<dbReference type="GO" id="GO:0005634">
    <property type="term" value="C:nucleus"/>
    <property type="evidence" value="ECO:0007669"/>
    <property type="project" value="UniProtKB-ARBA"/>
</dbReference>
<proteinExistence type="inferred from homology"/>
<feature type="repeat" description="ARM" evidence="6">
    <location>
        <begin position="127"/>
        <end position="169"/>
    </location>
</feature>
<dbReference type="STRING" id="946362.F2UI27"/>
<organism evidence="10">
    <name type="scientific">Salpingoeca rosetta (strain ATCC 50818 / BSB-021)</name>
    <dbReference type="NCBI Taxonomy" id="946362"/>
    <lineage>
        <taxon>Eukaryota</taxon>
        <taxon>Choanoflagellata</taxon>
        <taxon>Craspedida</taxon>
        <taxon>Salpingoecidae</taxon>
        <taxon>Salpingoeca</taxon>
    </lineage>
</organism>
<dbReference type="GO" id="GO:0061608">
    <property type="term" value="F:nuclear import signal receptor activity"/>
    <property type="evidence" value="ECO:0007669"/>
    <property type="project" value="InterPro"/>
</dbReference>
<dbReference type="Gene3D" id="1.20.5.690">
    <property type="entry name" value="Importin-alpha, importin-beta-binding domain"/>
    <property type="match status" value="1"/>
</dbReference>
<dbReference type="Pfam" id="PF16186">
    <property type="entry name" value="Arm_3"/>
    <property type="match status" value="1"/>
</dbReference>
<evidence type="ECO:0000313" key="9">
    <source>
        <dbReference type="EMBL" id="EGD76776.1"/>
    </source>
</evidence>
<evidence type="ECO:0000256" key="5">
    <source>
        <dbReference type="PIRNR" id="PIRNR005673"/>
    </source>
</evidence>
<dbReference type="GO" id="GO:0005737">
    <property type="term" value="C:cytoplasm"/>
    <property type="evidence" value="ECO:0007669"/>
    <property type="project" value="InterPro"/>
</dbReference>
<sequence>MDRLQDFKNKGKTSTVRNRRRENAFELRKQKRFEQTQKRRNVVMADQENNDENTTTATNGTNDKALVPVDNANKKPQLSLENLREALKVILKADDFDEAFKATQLCRRILSKEKFTKPATKIVIESGAVSRLVEFLSVPHDDLLYEALWALTNVSSGTSADTMAVVSAGAIPYLGNLLSRESEKVREQAIWCLGNIAGDGPEPRDLLLGAGIMEPLMATIYSNPSTEMLSTATWVLSNLCRGKKPEPNFEIVKQAIPTFLQLAQHEDVNVQADAMWGLSYLSDGDNDKIAALIEAGGAPIVVNLLTHSSIRILTPCIRCVGNIVTGTNEQTQVPIDLGCLQHFSRLIQHEKANIRKETCWALSNIGAGTRSQVHALIESNVVPSLLYCLAHGDFRTRKEACWAVTNISNNGCDEDVRYLISQGCIKPLVDLLTVQDVKVVEIALDALRNVLRVSQMADGSNPSADWIEEAGGVDHIEMLQQHENDTIYELALDIVESYFAEEDEDVGDIAPQMTESGFALAAPTQAAPFSL</sequence>
<dbReference type="InterPro" id="IPR016024">
    <property type="entry name" value="ARM-type_fold"/>
</dbReference>
<feature type="compositionally biased region" description="Basic and acidic residues" evidence="7">
    <location>
        <begin position="21"/>
        <end position="37"/>
    </location>
</feature>
<feature type="domain" description="IBB" evidence="8">
    <location>
        <begin position="1"/>
        <end position="49"/>
    </location>
</feature>
<dbReference type="Proteomes" id="UP000007799">
    <property type="component" value="Unassembled WGS sequence"/>
</dbReference>
<dbReference type="InterPro" id="IPR024931">
    <property type="entry name" value="Importin_alpha"/>
</dbReference>
<comment type="similarity">
    <text evidence="1 5">Belongs to the importin alpha family.</text>
</comment>
<dbReference type="SMART" id="SM00185">
    <property type="entry name" value="ARM"/>
    <property type="match status" value="8"/>
</dbReference>